<keyword evidence="2" id="KW-1185">Reference proteome</keyword>
<evidence type="ECO:0000313" key="2">
    <source>
        <dbReference type="Proteomes" id="UP000023152"/>
    </source>
</evidence>
<comment type="caution">
    <text evidence="1">The sequence shown here is derived from an EMBL/GenBank/DDBJ whole genome shotgun (WGS) entry which is preliminary data.</text>
</comment>
<feature type="non-terminal residue" evidence="1">
    <location>
        <position position="1"/>
    </location>
</feature>
<gene>
    <name evidence="1" type="ORF">RFI_35347</name>
</gene>
<protein>
    <submittedName>
        <fullName evidence="1">Uncharacterized protein</fullName>
    </submittedName>
</protein>
<accession>X6LKE1</accession>
<organism evidence="1 2">
    <name type="scientific">Reticulomyxa filosa</name>
    <dbReference type="NCBI Taxonomy" id="46433"/>
    <lineage>
        <taxon>Eukaryota</taxon>
        <taxon>Sar</taxon>
        <taxon>Rhizaria</taxon>
        <taxon>Retaria</taxon>
        <taxon>Foraminifera</taxon>
        <taxon>Monothalamids</taxon>
        <taxon>Reticulomyxidae</taxon>
        <taxon>Reticulomyxa</taxon>
    </lineage>
</organism>
<proteinExistence type="predicted"/>
<reference evidence="1 2" key="1">
    <citation type="journal article" date="2013" name="Curr. Biol.">
        <title>The Genome of the Foraminiferan Reticulomyxa filosa.</title>
        <authorList>
            <person name="Glockner G."/>
            <person name="Hulsmann N."/>
            <person name="Schleicher M."/>
            <person name="Noegel A.A."/>
            <person name="Eichinger L."/>
            <person name="Gallinger C."/>
            <person name="Pawlowski J."/>
            <person name="Sierra R."/>
            <person name="Euteneuer U."/>
            <person name="Pillet L."/>
            <person name="Moustafa A."/>
            <person name="Platzer M."/>
            <person name="Groth M."/>
            <person name="Szafranski K."/>
            <person name="Schliwa M."/>
        </authorList>
    </citation>
    <scope>NUCLEOTIDE SEQUENCE [LARGE SCALE GENOMIC DNA]</scope>
</reference>
<evidence type="ECO:0000313" key="1">
    <source>
        <dbReference type="EMBL" id="ETO02089.1"/>
    </source>
</evidence>
<name>X6LKE1_RETFI</name>
<dbReference type="EMBL" id="ASPP01036721">
    <property type="protein sequence ID" value="ETO02089.1"/>
    <property type="molecule type" value="Genomic_DNA"/>
</dbReference>
<sequence>LNRCLELMLLKKKVNEDSKDWKKLCGKDDTSNLGCVVKISKVKVDIINIISNMVYEDIDLSQLAENQSIFNSLEEMSKLLLDFSSCYKQYERALYVWFLKQLYMWKGIHWIEIIFTQPNVGMKYLFGKLKINNIFCSLRARTFHDNPFNPFIGVYGGNTYMNNIQRIMHHKSSVSPHNIYHEIITQLFPLINSSEHHLNDQSQS</sequence>
<dbReference type="AlphaFoldDB" id="X6LKE1"/>
<dbReference type="Proteomes" id="UP000023152">
    <property type="component" value="Unassembled WGS sequence"/>
</dbReference>